<gene>
    <name evidence="2" type="ORF">BLX24_16280</name>
</gene>
<protein>
    <recommendedName>
        <fullName evidence="1">HTH LytTR-type domain-containing protein</fullName>
    </recommendedName>
</protein>
<reference evidence="2 3" key="1">
    <citation type="submission" date="2016-10" db="EMBL/GenBank/DDBJ databases">
        <title>Arsenicibacter rosenii gen. nov., sp. nov., an efficient arsenic-methylating bacterium isolated from an arsenic-contaminated paddy soil.</title>
        <authorList>
            <person name="Huang K."/>
        </authorList>
    </citation>
    <scope>NUCLEOTIDE SEQUENCE [LARGE SCALE GENOMIC DNA]</scope>
    <source>
        <strain evidence="2 3">SM-1</strain>
    </source>
</reference>
<sequence length="117" mass="13887">MTFIRFDKQAIAARSIIWLEGDWNYTRIYQQDKPTKMSAYTLKWYQEQLADFIRVRKDAIVNPQHIRAVLSTPSQPRRLRLLLSNGDEVEVARRRQVFVKRRLQDGQYEKGPLHAAN</sequence>
<comment type="caution">
    <text evidence="2">The sequence shown here is derived from an EMBL/GenBank/DDBJ whole genome shotgun (WGS) entry which is preliminary data.</text>
</comment>
<evidence type="ECO:0000259" key="1">
    <source>
        <dbReference type="PROSITE" id="PS50930"/>
    </source>
</evidence>
<dbReference type="PROSITE" id="PS50930">
    <property type="entry name" value="HTH_LYTTR"/>
    <property type="match status" value="1"/>
</dbReference>
<dbReference type="OrthoDB" id="9781059at2"/>
<feature type="domain" description="HTH LytTR-type" evidence="1">
    <location>
        <begin position="1"/>
        <end position="105"/>
    </location>
</feature>
<evidence type="ECO:0000313" key="2">
    <source>
        <dbReference type="EMBL" id="OIN58084.1"/>
    </source>
</evidence>
<dbReference type="Gene3D" id="2.40.50.1020">
    <property type="entry name" value="LytTr DNA-binding domain"/>
    <property type="match status" value="1"/>
</dbReference>
<organism evidence="2 3">
    <name type="scientific">Arsenicibacter rosenii</name>
    <dbReference type="NCBI Taxonomy" id="1750698"/>
    <lineage>
        <taxon>Bacteria</taxon>
        <taxon>Pseudomonadati</taxon>
        <taxon>Bacteroidota</taxon>
        <taxon>Cytophagia</taxon>
        <taxon>Cytophagales</taxon>
        <taxon>Spirosomataceae</taxon>
        <taxon>Arsenicibacter</taxon>
    </lineage>
</organism>
<dbReference type="RefSeq" id="WP_071504234.1">
    <property type="nucleotide sequence ID" value="NZ_MORL01000008.1"/>
</dbReference>
<dbReference type="EMBL" id="MORL01000008">
    <property type="protein sequence ID" value="OIN58084.1"/>
    <property type="molecule type" value="Genomic_DNA"/>
</dbReference>
<evidence type="ECO:0000313" key="3">
    <source>
        <dbReference type="Proteomes" id="UP000181790"/>
    </source>
</evidence>
<name>A0A1S2VH81_9BACT</name>
<dbReference type="GO" id="GO:0003677">
    <property type="term" value="F:DNA binding"/>
    <property type="evidence" value="ECO:0007669"/>
    <property type="project" value="InterPro"/>
</dbReference>
<dbReference type="AlphaFoldDB" id="A0A1S2VH81"/>
<dbReference type="SMART" id="SM00850">
    <property type="entry name" value="LytTR"/>
    <property type="match status" value="1"/>
</dbReference>
<keyword evidence="3" id="KW-1185">Reference proteome</keyword>
<proteinExistence type="predicted"/>
<dbReference type="Pfam" id="PF04397">
    <property type="entry name" value="LytTR"/>
    <property type="match status" value="1"/>
</dbReference>
<accession>A0A1S2VH81</accession>
<dbReference type="InterPro" id="IPR007492">
    <property type="entry name" value="LytTR_DNA-bd_dom"/>
</dbReference>
<dbReference type="Proteomes" id="UP000181790">
    <property type="component" value="Unassembled WGS sequence"/>
</dbReference>